<name>A0ABT2TB58_9FIRM</name>
<dbReference type="EMBL" id="JAOQJX010000009">
    <property type="protein sequence ID" value="MCU6747472.1"/>
    <property type="molecule type" value="Genomic_DNA"/>
</dbReference>
<comment type="caution">
    <text evidence="1">The sequence shown here is derived from an EMBL/GenBank/DDBJ whole genome shotgun (WGS) entry which is preliminary data.</text>
</comment>
<protein>
    <recommendedName>
        <fullName evidence="3">DUF3284 domain-containing protein</fullName>
    </recommendedName>
</protein>
<accession>A0ABT2TB58</accession>
<gene>
    <name evidence="1" type="ORF">OCV51_07360</name>
</gene>
<evidence type="ECO:0000313" key="2">
    <source>
        <dbReference type="Proteomes" id="UP001652394"/>
    </source>
</evidence>
<dbReference type="Proteomes" id="UP001652394">
    <property type="component" value="Unassembled WGS sequence"/>
</dbReference>
<evidence type="ECO:0000313" key="1">
    <source>
        <dbReference type="EMBL" id="MCU6747472.1"/>
    </source>
</evidence>
<keyword evidence="2" id="KW-1185">Reference proteome</keyword>
<dbReference type="RefSeq" id="WP_059067938.1">
    <property type="nucleotide sequence ID" value="NZ_JAOQJX010000009.1"/>
</dbReference>
<reference evidence="1 2" key="1">
    <citation type="journal article" date="2021" name="ISME Commun">
        <title>Automated analysis of genomic sequences facilitates high-throughput and comprehensive description of bacteria.</title>
        <authorList>
            <person name="Hitch T.C.A."/>
        </authorList>
    </citation>
    <scope>NUCLEOTIDE SEQUENCE [LARGE SCALE GENOMIC DNA]</scope>
    <source>
        <strain evidence="1 2">H2_18</strain>
    </source>
</reference>
<sequence>MYSYILDVTAANKKIPLTEEFEHAIAEACQNANTTTNSQRYGREFRFISRIDPYTIRLGLKAEKAVIATRAISSITRALIRTYDTDKLETLKYNGSILNATVAEQHEDAAEIYINLEPYEILQSVTEIFFGQGKKRNKDKKVAEEAADKIKQIVIDYKSRTLL</sequence>
<proteinExistence type="predicted"/>
<organism evidence="1 2">
    <name type="scientific">Faecalicatena acetigenes</name>
    <dbReference type="NCBI Taxonomy" id="2981790"/>
    <lineage>
        <taxon>Bacteria</taxon>
        <taxon>Bacillati</taxon>
        <taxon>Bacillota</taxon>
        <taxon>Clostridia</taxon>
        <taxon>Lachnospirales</taxon>
        <taxon>Lachnospiraceae</taxon>
        <taxon>Faecalicatena</taxon>
    </lineage>
</organism>
<evidence type="ECO:0008006" key="3">
    <source>
        <dbReference type="Google" id="ProtNLM"/>
    </source>
</evidence>